<protein>
    <recommendedName>
        <fullName evidence="3">EthD domain-containing protein</fullName>
    </recommendedName>
</protein>
<evidence type="ECO:0000313" key="1">
    <source>
        <dbReference type="EMBL" id="MFI7439479.1"/>
    </source>
</evidence>
<reference evidence="1 2" key="1">
    <citation type="submission" date="2024-10" db="EMBL/GenBank/DDBJ databases">
        <title>The Natural Products Discovery Center: Release of the First 8490 Sequenced Strains for Exploring Actinobacteria Biosynthetic Diversity.</title>
        <authorList>
            <person name="Kalkreuter E."/>
            <person name="Kautsar S.A."/>
            <person name="Yang D."/>
            <person name="Bader C.D."/>
            <person name="Teijaro C.N."/>
            <person name="Fluegel L."/>
            <person name="Davis C.M."/>
            <person name="Simpson J.R."/>
            <person name="Lauterbach L."/>
            <person name="Steele A.D."/>
            <person name="Gui C."/>
            <person name="Meng S."/>
            <person name="Li G."/>
            <person name="Viehrig K."/>
            <person name="Ye F."/>
            <person name="Su P."/>
            <person name="Kiefer A.F."/>
            <person name="Nichols A."/>
            <person name="Cepeda A.J."/>
            <person name="Yan W."/>
            <person name="Fan B."/>
            <person name="Jiang Y."/>
            <person name="Adhikari A."/>
            <person name="Zheng C.-J."/>
            <person name="Schuster L."/>
            <person name="Cowan T.M."/>
            <person name="Smanski M.J."/>
            <person name="Chevrette M.G."/>
            <person name="De Carvalho L.P.S."/>
            <person name="Shen B."/>
        </authorList>
    </citation>
    <scope>NUCLEOTIDE SEQUENCE [LARGE SCALE GENOMIC DNA]</scope>
    <source>
        <strain evidence="1 2">NPDC049503</strain>
    </source>
</reference>
<keyword evidence="2" id="KW-1185">Reference proteome</keyword>
<dbReference type="EMBL" id="JBITMB010000001">
    <property type="protein sequence ID" value="MFI7439479.1"/>
    <property type="molecule type" value="Genomic_DNA"/>
</dbReference>
<organism evidence="1 2">
    <name type="scientific">Nonomuraea indica</name>
    <dbReference type="NCBI Taxonomy" id="1581193"/>
    <lineage>
        <taxon>Bacteria</taxon>
        <taxon>Bacillati</taxon>
        <taxon>Actinomycetota</taxon>
        <taxon>Actinomycetes</taxon>
        <taxon>Streptosporangiales</taxon>
        <taxon>Streptosporangiaceae</taxon>
        <taxon>Nonomuraea</taxon>
    </lineage>
</organism>
<comment type="caution">
    <text evidence="1">The sequence shown here is derived from an EMBL/GenBank/DDBJ whole genome shotgun (WGS) entry which is preliminary data.</text>
</comment>
<evidence type="ECO:0008006" key="3">
    <source>
        <dbReference type="Google" id="ProtNLM"/>
    </source>
</evidence>
<dbReference type="RefSeq" id="WP_397019069.1">
    <property type="nucleotide sequence ID" value="NZ_JBITMB010000001.1"/>
</dbReference>
<proteinExistence type="predicted"/>
<name>A0ABW7ZY86_9ACTN</name>
<evidence type="ECO:0000313" key="2">
    <source>
        <dbReference type="Proteomes" id="UP001612928"/>
    </source>
</evidence>
<accession>A0ABW7ZY86</accession>
<gene>
    <name evidence="1" type="ORF">ACIBP5_05890</name>
</gene>
<sequence>MTDEGVVWDAAGRMASGRAFHTLTDEQSGFHEGLRAQLGGPAPLPYPEFSGPYQDFLLALTGGSEELLADWDTLGDGQALMAARNAQAETANEVIINHDRRA</sequence>
<dbReference type="Proteomes" id="UP001612928">
    <property type="component" value="Unassembled WGS sequence"/>
</dbReference>